<evidence type="ECO:0000313" key="1">
    <source>
        <dbReference type="EMBL" id="GAA2489803.1"/>
    </source>
</evidence>
<keyword evidence="2" id="KW-1185">Reference proteome</keyword>
<organism evidence="1 2">
    <name type="scientific">Streptomyces graminearus</name>
    <dbReference type="NCBI Taxonomy" id="284030"/>
    <lineage>
        <taxon>Bacteria</taxon>
        <taxon>Bacillati</taxon>
        <taxon>Actinomycetota</taxon>
        <taxon>Actinomycetes</taxon>
        <taxon>Kitasatosporales</taxon>
        <taxon>Streptomycetaceae</taxon>
        <taxon>Streptomyces</taxon>
    </lineage>
</organism>
<reference evidence="2" key="1">
    <citation type="journal article" date="2019" name="Int. J. Syst. Evol. Microbiol.">
        <title>The Global Catalogue of Microorganisms (GCM) 10K type strain sequencing project: providing services to taxonomists for standard genome sequencing and annotation.</title>
        <authorList>
            <consortium name="The Broad Institute Genomics Platform"/>
            <consortium name="The Broad Institute Genome Sequencing Center for Infectious Disease"/>
            <person name="Wu L."/>
            <person name="Ma J."/>
        </authorList>
    </citation>
    <scope>NUCLEOTIDE SEQUENCE [LARGE SCALE GENOMIC DNA]</scope>
    <source>
        <strain evidence="2">JCM 6923</strain>
    </source>
</reference>
<gene>
    <name evidence="1" type="ORF">GCM10010422_40300</name>
</gene>
<name>A0ABP5YZR1_9ACTN</name>
<protein>
    <submittedName>
        <fullName evidence="1">Uncharacterized protein</fullName>
    </submittedName>
</protein>
<accession>A0ABP5YZR1</accession>
<dbReference type="EMBL" id="BAAATL010000017">
    <property type="protein sequence ID" value="GAA2489803.1"/>
    <property type="molecule type" value="Genomic_DNA"/>
</dbReference>
<sequence>MRRGLLGSFPKLTPSGAITLLKAARHYLNALMVANADPEQAWLQLVTAVEVVAVQYQAERFTDLELLQAAHAGLVKDARKSGNEELIPVIAERLSRSMLATRRFLGFLKDFCQALRPDARSAIRVEWTGGRSTRL</sequence>
<evidence type="ECO:0000313" key="2">
    <source>
        <dbReference type="Proteomes" id="UP001501721"/>
    </source>
</evidence>
<comment type="caution">
    <text evidence="1">The sequence shown here is derived from an EMBL/GenBank/DDBJ whole genome shotgun (WGS) entry which is preliminary data.</text>
</comment>
<proteinExistence type="predicted"/>
<dbReference type="Proteomes" id="UP001501721">
    <property type="component" value="Unassembled WGS sequence"/>
</dbReference>